<evidence type="ECO:0000313" key="1">
    <source>
        <dbReference type="EMBL" id="ACT46823.1"/>
    </source>
</evidence>
<organism evidence="1">
    <name type="scientific">Cryptomonas paramaecium</name>
    <dbReference type="NCBI Taxonomy" id="2898"/>
    <lineage>
        <taxon>Eukaryota</taxon>
        <taxon>Cryptophyceae</taxon>
        <taxon>Cryptomonadales</taxon>
        <taxon>Cryptomonadaceae</taxon>
        <taxon>Cryptomonas</taxon>
    </lineage>
</organism>
<sequence>MKKLDLEMRTLKIICLTDKIRSKSSNKYEFAMKIANRAKKTVSSEVRKSSSFRDKAPVRALLQLGEKMGLVKLSRGYPYDNIELITESTKT</sequence>
<dbReference type="EMBL" id="GQ358203">
    <property type="protein sequence ID" value="ACT46823.1"/>
    <property type="molecule type" value="Genomic_DNA"/>
</dbReference>
<reference evidence="1" key="1">
    <citation type="journal article" date="2009" name="Genome Biol. Evol.">
        <title>The complete plastid genome sequence of the secondarily nonphotosynthetic alga Cryptomonas paramecium: reduction, compaction, and accelerated evolutionary rate.</title>
        <authorList>
            <person name="Donaher N."/>
            <person name="Tanifuji G."/>
            <person name="Onodera N.T."/>
            <person name="Malfatti S.A."/>
            <person name="Chain P.S."/>
            <person name="Hara Y."/>
            <person name="Archibald J.M."/>
        </authorList>
    </citation>
    <scope>NUCLEOTIDE SEQUENCE</scope>
    <source>
        <strain evidence="1">CCAP977/2a</strain>
    </source>
</reference>
<dbReference type="AlphaFoldDB" id="D2ISD1"/>
<name>D2ISD1_9CRYP</name>
<geneLocation type="plastid" evidence="1"/>
<protein>
    <submittedName>
        <fullName evidence="1">Uncharacterized protein</fullName>
    </submittedName>
</protein>
<accession>D2ISD1</accession>
<proteinExistence type="predicted"/>
<dbReference type="GeneID" id="8715243"/>
<gene>
    <name evidence="1" type="primary">orf91</name>
    <name evidence="1" type="ORF">CRPAC_p071</name>
</gene>
<keyword evidence="1" id="KW-0934">Plastid</keyword>
<dbReference type="RefSeq" id="YP_003359287.1">
    <property type="nucleotide sequence ID" value="NC_013703.1"/>
</dbReference>